<dbReference type="GO" id="GO:0042834">
    <property type="term" value="F:peptidoglycan binding"/>
    <property type="evidence" value="ECO:0007669"/>
    <property type="project" value="InterPro"/>
</dbReference>
<feature type="transmembrane region" description="Helical" evidence="2">
    <location>
        <begin position="59"/>
        <end position="81"/>
    </location>
</feature>
<dbReference type="InterPro" id="IPR036680">
    <property type="entry name" value="SPOR-like_sf"/>
</dbReference>
<dbReference type="Proteomes" id="UP000188937">
    <property type="component" value="Chromosome"/>
</dbReference>
<organism evidence="4 5">
    <name type="scientific">Acetobacter aceti</name>
    <dbReference type="NCBI Taxonomy" id="435"/>
    <lineage>
        <taxon>Bacteria</taxon>
        <taxon>Pseudomonadati</taxon>
        <taxon>Pseudomonadota</taxon>
        <taxon>Alphaproteobacteria</taxon>
        <taxon>Acetobacterales</taxon>
        <taxon>Acetobacteraceae</taxon>
        <taxon>Acetobacter</taxon>
        <taxon>Acetobacter subgen. Acetobacter</taxon>
    </lineage>
</organism>
<name>A0A1U9KCC9_ACEAC</name>
<feature type="compositionally biased region" description="Basic and acidic residues" evidence="1">
    <location>
        <begin position="148"/>
        <end position="163"/>
    </location>
</feature>
<keyword evidence="2" id="KW-0812">Transmembrane</keyword>
<evidence type="ECO:0000313" key="4">
    <source>
        <dbReference type="EMBL" id="AQS83454.1"/>
    </source>
</evidence>
<accession>A0A1U9KCC9</accession>
<evidence type="ECO:0000256" key="1">
    <source>
        <dbReference type="SAM" id="MobiDB-lite"/>
    </source>
</evidence>
<dbReference type="EMBL" id="CP014692">
    <property type="protein sequence ID" value="AQS83454.1"/>
    <property type="molecule type" value="Genomic_DNA"/>
</dbReference>
<gene>
    <name evidence="4" type="ORF">A0U92_00300</name>
</gene>
<dbReference type="AlphaFoldDB" id="A0A1U9KCC9"/>
<feature type="region of interest" description="Disordered" evidence="1">
    <location>
        <begin position="109"/>
        <end position="260"/>
    </location>
</feature>
<sequence>MTESDSPPPNPHEDRLSRARERMATDYDDDIPPPRRREKGAGRAFALGSLLPADRTTRALTYGAVGLGALLLVGVGGWSLLGHHQSGIPVFGPPPEPIREKPLDPGGMELNDMMPPPMETEQQGATHLAPSPEQPDPAALAARYGAAAKDDALKEAAPKEETAKAAAPPAEEKTAVAGSEQAPAPEESNAPADPEKEAPGKALPSEDSTTAPSATAKEAPASEAGNGAIEEAPPEARQPVAPTARVASKTAKPVTDRPEATKAAGAVSAAASGPYGVQLAALNSQDAALKEWDRIRSISPDLFAGHSPVIEKVTHTNAIFYRLRTRGFDSIASARTFCDSLREHGHACNVLRP</sequence>
<dbReference type="RefSeq" id="WP_077811488.1">
    <property type="nucleotide sequence ID" value="NZ_CP014692.1"/>
</dbReference>
<proteinExistence type="predicted"/>
<dbReference type="Pfam" id="PF05036">
    <property type="entry name" value="SPOR"/>
    <property type="match status" value="1"/>
</dbReference>
<keyword evidence="5" id="KW-1185">Reference proteome</keyword>
<feature type="compositionally biased region" description="Basic and acidic residues" evidence="1">
    <location>
        <begin position="32"/>
        <end position="41"/>
    </location>
</feature>
<keyword evidence="2" id="KW-1133">Transmembrane helix</keyword>
<dbReference type="Gene3D" id="3.30.70.1070">
    <property type="entry name" value="Sporulation related repeat"/>
    <property type="match status" value="1"/>
</dbReference>
<evidence type="ECO:0000313" key="5">
    <source>
        <dbReference type="Proteomes" id="UP000188937"/>
    </source>
</evidence>
<evidence type="ECO:0000259" key="3">
    <source>
        <dbReference type="PROSITE" id="PS51724"/>
    </source>
</evidence>
<dbReference type="InterPro" id="IPR007730">
    <property type="entry name" value="SPOR-like_dom"/>
</dbReference>
<feature type="domain" description="SPOR" evidence="3">
    <location>
        <begin position="269"/>
        <end position="353"/>
    </location>
</feature>
<keyword evidence="2" id="KW-0472">Membrane</keyword>
<dbReference type="OrthoDB" id="8479416at2"/>
<dbReference type="STRING" id="435.A0U92_00300"/>
<feature type="compositionally biased region" description="Basic and acidic residues" evidence="1">
    <location>
        <begin position="11"/>
        <end position="25"/>
    </location>
</feature>
<feature type="region of interest" description="Disordered" evidence="1">
    <location>
        <begin position="1"/>
        <end position="43"/>
    </location>
</feature>
<evidence type="ECO:0000256" key="2">
    <source>
        <dbReference type="SAM" id="Phobius"/>
    </source>
</evidence>
<feature type="compositionally biased region" description="Pro residues" evidence="1">
    <location>
        <begin position="1"/>
        <end position="10"/>
    </location>
</feature>
<dbReference type="KEGG" id="aace:A0U92_00300"/>
<feature type="compositionally biased region" description="Low complexity" evidence="1">
    <location>
        <begin position="136"/>
        <end position="147"/>
    </location>
</feature>
<reference evidence="4 5" key="1">
    <citation type="submission" date="2016-03" db="EMBL/GenBank/DDBJ databases">
        <title>Acetic acid bacteria sequencing.</title>
        <authorList>
            <person name="Brandt J."/>
            <person name="Jakob F."/>
            <person name="Vogel R.F."/>
        </authorList>
    </citation>
    <scope>NUCLEOTIDE SEQUENCE [LARGE SCALE GENOMIC DNA]</scope>
    <source>
        <strain evidence="4 5">TMW2.1153</strain>
    </source>
</reference>
<dbReference type="SUPFAM" id="SSF110997">
    <property type="entry name" value="Sporulation related repeat"/>
    <property type="match status" value="1"/>
</dbReference>
<dbReference type="PROSITE" id="PS51724">
    <property type="entry name" value="SPOR"/>
    <property type="match status" value="1"/>
</dbReference>
<protein>
    <submittedName>
        <fullName evidence="4">Sporulation protein</fullName>
    </submittedName>
</protein>